<evidence type="ECO:0000313" key="4">
    <source>
        <dbReference type="EMBL" id="TFK56180.1"/>
    </source>
</evidence>
<reference evidence="4 5" key="1">
    <citation type="journal article" date="2019" name="Nat. Ecol. Evol.">
        <title>Megaphylogeny resolves global patterns of mushroom evolution.</title>
        <authorList>
            <person name="Varga T."/>
            <person name="Krizsan K."/>
            <person name="Foldi C."/>
            <person name="Dima B."/>
            <person name="Sanchez-Garcia M."/>
            <person name="Sanchez-Ramirez S."/>
            <person name="Szollosi G.J."/>
            <person name="Szarkandi J.G."/>
            <person name="Papp V."/>
            <person name="Albert L."/>
            <person name="Andreopoulos W."/>
            <person name="Angelini C."/>
            <person name="Antonin V."/>
            <person name="Barry K.W."/>
            <person name="Bougher N.L."/>
            <person name="Buchanan P."/>
            <person name="Buyck B."/>
            <person name="Bense V."/>
            <person name="Catcheside P."/>
            <person name="Chovatia M."/>
            <person name="Cooper J."/>
            <person name="Damon W."/>
            <person name="Desjardin D."/>
            <person name="Finy P."/>
            <person name="Geml J."/>
            <person name="Haridas S."/>
            <person name="Hughes K."/>
            <person name="Justo A."/>
            <person name="Karasinski D."/>
            <person name="Kautmanova I."/>
            <person name="Kiss B."/>
            <person name="Kocsube S."/>
            <person name="Kotiranta H."/>
            <person name="LaButti K.M."/>
            <person name="Lechner B.E."/>
            <person name="Liimatainen K."/>
            <person name="Lipzen A."/>
            <person name="Lukacs Z."/>
            <person name="Mihaltcheva S."/>
            <person name="Morgado L.N."/>
            <person name="Niskanen T."/>
            <person name="Noordeloos M.E."/>
            <person name="Ohm R.A."/>
            <person name="Ortiz-Santana B."/>
            <person name="Ovrebo C."/>
            <person name="Racz N."/>
            <person name="Riley R."/>
            <person name="Savchenko A."/>
            <person name="Shiryaev A."/>
            <person name="Soop K."/>
            <person name="Spirin V."/>
            <person name="Szebenyi C."/>
            <person name="Tomsovsky M."/>
            <person name="Tulloss R.E."/>
            <person name="Uehling J."/>
            <person name="Grigoriev I.V."/>
            <person name="Vagvolgyi C."/>
            <person name="Papp T."/>
            <person name="Martin F.M."/>
            <person name="Miettinen O."/>
            <person name="Hibbett D.S."/>
            <person name="Nagy L.G."/>
        </authorList>
    </citation>
    <scope>NUCLEOTIDE SEQUENCE [LARGE SCALE GENOMIC DNA]</scope>
    <source>
        <strain evidence="4 5">OMC1185</strain>
    </source>
</reference>
<dbReference type="GO" id="GO:0019901">
    <property type="term" value="F:protein kinase binding"/>
    <property type="evidence" value="ECO:0007669"/>
    <property type="project" value="TreeGrafter"/>
</dbReference>
<feature type="compositionally biased region" description="Low complexity" evidence="2">
    <location>
        <begin position="176"/>
        <end position="187"/>
    </location>
</feature>
<organism evidence="4 5">
    <name type="scientific">Heliocybe sulcata</name>
    <dbReference type="NCBI Taxonomy" id="5364"/>
    <lineage>
        <taxon>Eukaryota</taxon>
        <taxon>Fungi</taxon>
        <taxon>Dikarya</taxon>
        <taxon>Basidiomycota</taxon>
        <taxon>Agaricomycotina</taxon>
        <taxon>Agaricomycetes</taxon>
        <taxon>Gloeophyllales</taxon>
        <taxon>Gloeophyllaceae</taxon>
        <taxon>Heliocybe</taxon>
    </lineage>
</organism>
<accession>A0A5C3NFS6</accession>
<dbReference type="InterPro" id="IPR013783">
    <property type="entry name" value="Ig-like_fold"/>
</dbReference>
<feature type="compositionally biased region" description="Low complexity" evidence="2">
    <location>
        <begin position="299"/>
        <end position="311"/>
    </location>
</feature>
<dbReference type="Pfam" id="PF16561">
    <property type="entry name" value="AMPK1_CBM"/>
    <property type="match status" value="1"/>
</dbReference>
<protein>
    <recommendedName>
        <fullName evidence="3">AMP-activated protein kinase glycogen-binding domain-containing protein</fullName>
    </recommendedName>
</protein>
<dbReference type="InterPro" id="IPR050827">
    <property type="entry name" value="CRP1_MDG1_kinase"/>
</dbReference>
<keyword evidence="5" id="KW-1185">Reference proteome</keyword>
<dbReference type="InterPro" id="IPR032640">
    <property type="entry name" value="AMPK1_CBM"/>
</dbReference>
<evidence type="ECO:0000259" key="3">
    <source>
        <dbReference type="Pfam" id="PF16561"/>
    </source>
</evidence>
<sequence>MADFHEATFRWSQTDASDVICTGTFDQWSSSIHLNKTPTGFESKIKVPWSETILYKFVVDGNWTTASDQPTEYDATGNLNNVYHAPSKPAPPVLEAPPAVLAPESVAPEPKLANGDMKRESGSSIVEKVTEMASNVVETASNAVAPAVEFADKFVDEPATPAATDKPQEPLPEEPAAPAEPEAVSSPAPEPPAPAADPELLPEVPLVVLPLTDQAATPTAEPTQFPTAPNIPDAPTIPPPEPLETLLVPGAAVNAEKKDEATEEEVQPSTHTGGVADAIAAPLAEIPEDSSTPPPVPPKVNGNGTAKTPESSQPPTPTTSPVKSLRERHFSFPTIRRTSVQNFPKSPDDSPPSSPNGTTRLKVGERKKRTSIFGKLKDVFLPEKEKSGEKEKAGK</sequence>
<dbReference type="GO" id="GO:0007165">
    <property type="term" value="P:signal transduction"/>
    <property type="evidence" value="ECO:0007669"/>
    <property type="project" value="TreeGrafter"/>
</dbReference>
<dbReference type="PANTHER" id="PTHR10343">
    <property type="entry name" value="5'-AMP-ACTIVATED PROTEIN KINASE , BETA SUBUNIT"/>
    <property type="match status" value="1"/>
</dbReference>
<proteinExistence type="inferred from homology"/>
<dbReference type="SUPFAM" id="SSF81296">
    <property type="entry name" value="E set domains"/>
    <property type="match status" value="1"/>
</dbReference>
<dbReference type="GO" id="GO:0031588">
    <property type="term" value="C:nucleotide-activated protein kinase complex"/>
    <property type="evidence" value="ECO:0007669"/>
    <property type="project" value="TreeGrafter"/>
</dbReference>
<dbReference type="OrthoDB" id="5873279at2759"/>
<feature type="region of interest" description="Disordered" evidence="2">
    <location>
        <begin position="159"/>
        <end position="369"/>
    </location>
</feature>
<evidence type="ECO:0000313" key="5">
    <source>
        <dbReference type="Proteomes" id="UP000305948"/>
    </source>
</evidence>
<gene>
    <name evidence="4" type="ORF">OE88DRAFT_1652812</name>
</gene>
<dbReference type="STRING" id="5364.A0A5C3NFS6"/>
<dbReference type="Proteomes" id="UP000305948">
    <property type="component" value="Unassembled WGS sequence"/>
</dbReference>
<dbReference type="CDD" id="cd02859">
    <property type="entry name" value="E_set_AMPKbeta_like_N"/>
    <property type="match status" value="1"/>
</dbReference>
<feature type="compositionally biased region" description="Polar residues" evidence="2">
    <location>
        <begin position="214"/>
        <end position="225"/>
    </location>
</feature>
<dbReference type="InterPro" id="IPR014756">
    <property type="entry name" value="Ig_E-set"/>
</dbReference>
<evidence type="ECO:0000256" key="2">
    <source>
        <dbReference type="SAM" id="MobiDB-lite"/>
    </source>
</evidence>
<dbReference type="PANTHER" id="PTHR10343:SF81">
    <property type="entry name" value="CRUCIFORM DNA-RECOGNIZING PROTEIN 1-RELATED"/>
    <property type="match status" value="1"/>
</dbReference>
<dbReference type="GO" id="GO:0005634">
    <property type="term" value="C:nucleus"/>
    <property type="evidence" value="ECO:0007669"/>
    <property type="project" value="TreeGrafter"/>
</dbReference>
<dbReference type="AlphaFoldDB" id="A0A5C3NFS6"/>
<dbReference type="Gene3D" id="2.60.40.10">
    <property type="entry name" value="Immunoglobulins"/>
    <property type="match status" value="1"/>
</dbReference>
<feature type="compositionally biased region" description="Low complexity" evidence="2">
    <location>
        <begin position="196"/>
        <end position="211"/>
    </location>
</feature>
<evidence type="ECO:0000256" key="1">
    <source>
        <dbReference type="ARBA" id="ARBA00038216"/>
    </source>
</evidence>
<dbReference type="EMBL" id="ML213504">
    <property type="protein sequence ID" value="TFK56180.1"/>
    <property type="molecule type" value="Genomic_DNA"/>
</dbReference>
<dbReference type="GO" id="GO:0005737">
    <property type="term" value="C:cytoplasm"/>
    <property type="evidence" value="ECO:0007669"/>
    <property type="project" value="TreeGrafter"/>
</dbReference>
<comment type="similarity">
    <text evidence="1">Belongs to the CRP1/MDG1 family.</text>
</comment>
<name>A0A5C3NFS6_9AGAM</name>
<feature type="domain" description="AMP-activated protein kinase glycogen-binding" evidence="3">
    <location>
        <begin position="7"/>
        <end position="84"/>
    </location>
</feature>